<keyword evidence="4" id="KW-0862">Zinc</keyword>
<sequence>MASNNVIPFSAANLAGHTAQAATQSQTPSHPCPRPGCVDTFASAADLYQHQYRKSHWTCSKCEINFYDGTSLQKHDAKWHVPEEELVCPGCKSTFRLPSGLMKHVEFEQCPTIKPAMVNEARKRRVDFVKGLGSMNPANEDNLFRYMDDKTVNADIRPWCQPDRAHHNFVEWEDDYDFELVREPETPKNEPDLYLGGVNKAPDLLTGDNLAALDRALEERDTESKACPWSSNEDKVRPTPKQLLRDLEHEYHDVPVDMTKRIDHRVIDPDKQGYNPAVFYQPFFERYKCPHLRCGKKFVRPERLTSHLKSPEHKAGMRISCPYCSRLFATMTDAIGHAQSTSSKCQIRGSDLFREFIANVSGGLIDVFMTKPDGIAFHVPRYMVPPNILAEFVPGLRPKADEQPTTPTRHHSGGGSIDEQPVTPTRYHRSDRSISPMSAARVIPGGGSRADCW</sequence>
<dbReference type="InterPro" id="IPR013087">
    <property type="entry name" value="Znf_C2H2_type"/>
</dbReference>
<evidence type="ECO:0000313" key="8">
    <source>
        <dbReference type="EMBL" id="KAK8047047.1"/>
    </source>
</evidence>
<dbReference type="PROSITE" id="PS50157">
    <property type="entry name" value="ZINC_FINGER_C2H2_2"/>
    <property type="match status" value="2"/>
</dbReference>
<dbReference type="Gene3D" id="3.30.160.60">
    <property type="entry name" value="Classic Zinc Finger"/>
    <property type="match status" value="2"/>
</dbReference>
<organism evidence="8 9">
    <name type="scientific">Apiospora saccharicola</name>
    <dbReference type="NCBI Taxonomy" id="335842"/>
    <lineage>
        <taxon>Eukaryota</taxon>
        <taxon>Fungi</taxon>
        <taxon>Dikarya</taxon>
        <taxon>Ascomycota</taxon>
        <taxon>Pezizomycotina</taxon>
        <taxon>Sordariomycetes</taxon>
        <taxon>Xylariomycetidae</taxon>
        <taxon>Amphisphaeriales</taxon>
        <taxon>Apiosporaceae</taxon>
        <taxon>Apiospora</taxon>
    </lineage>
</organism>
<dbReference type="Proteomes" id="UP001446871">
    <property type="component" value="Unassembled WGS sequence"/>
</dbReference>
<evidence type="ECO:0000259" key="7">
    <source>
        <dbReference type="PROSITE" id="PS50157"/>
    </source>
</evidence>
<feature type="domain" description="C2H2-type" evidence="7">
    <location>
        <begin position="57"/>
        <end position="85"/>
    </location>
</feature>
<dbReference type="EMBL" id="JAQQWM010000009">
    <property type="protein sequence ID" value="KAK8047047.1"/>
    <property type="molecule type" value="Genomic_DNA"/>
</dbReference>
<feature type="domain" description="C2H2-type" evidence="7">
    <location>
        <begin position="287"/>
        <end position="313"/>
    </location>
</feature>
<dbReference type="PANTHER" id="PTHR24379">
    <property type="entry name" value="KRAB AND ZINC FINGER DOMAIN-CONTAINING"/>
    <property type="match status" value="1"/>
</dbReference>
<protein>
    <submittedName>
        <fullName evidence="8">C2H2 finger domain protein</fullName>
    </submittedName>
</protein>
<feature type="region of interest" description="Disordered" evidence="6">
    <location>
        <begin position="397"/>
        <end position="453"/>
    </location>
</feature>
<accession>A0ABR1TKY8</accession>
<keyword evidence="9" id="KW-1185">Reference proteome</keyword>
<evidence type="ECO:0000256" key="5">
    <source>
        <dbReference type="PROSITE-ProRule" id="PRU00042"/>
    </source>
</evidence>
<gene>
    <name evidence="8" type="ORF">PG996_015111</name>
</gene>
<evidence type="ECO:0000313" key="9">
    <source>
        <dbReference type="Proteomes" id="UP001446871"/>
    </source>
</evidence>
<dbReference type="PANTHER" id="PTHR24379:SF121">
    <property type="entry name" value="C2H2-TYPE DOMAIN-CONTAINING PROTEIN"/>
    <property type="match status" value="1"/>
</dbReference>
<evidence type="ECO:0000256" key="3">
    <source>
        <dbReference type="ARBA" id="ARBA00022771"/>
    </source>
</evidence>
<proteinExistence type="predicted"/>
<name>A0ABR1TKY8_9PEZI</name>
<evidence type="ECO:0000256" key="6">
    <source>
        <dbReference type="SAM" id="MobiDB-lite"/>
    </source>
</evidence>
<dbReference type="SMART" id="SM00355">
    <property type="entry name" value="ZnF_C2H2"/>
    <property type="match status" value="4"/>
</dbReference>
<feature type="compositionally biased region" description="Gly residues" evidence="6">
    <location>
        <begin position="444"/>
        <end position="453"/>
    </location>
</feature>
<dbReference type="PROSITE" id="PS00028">
    <property type="entry name" value="ZINC_FINGER_C2H2_1"/>
    <property type="match status" value="3"/>
</dbReference>
<keyword evidence="2" id="KW-0677">Repeat</keyword>
<comment type="caution">
    <text evidence="8">The sequence shown here is derived from an EMBL/GenBank/DDBJ whole genome shotgun (WGS) entry which is preliminary data.</text>
</comment>
<evidence type="ECO:0000256" key="2">
    <source>
        <dbReference type="ARBA" id="ARBA00022737"/>
    </source>
</evidence>
<keyword evidence="3 5" id="KW-0863">Zinc-finger</keyword>
<evidence type="ECO:0000256" key="4">
    <source>
        <dbReference type="ARBA" id="ARBA00022833"/>
    </source>
</evidence>
<dbReference type="Pfam" id="PF00096">
    <property type="entry name" value="zf-C2H2"/>
    <property type="match status" value="1"/>
</dbReference>
<reference evidence="8 9" key="1">
    <citation type="submission" date="2023-01" db="EMBL/GenBank/DDBJ databases">
        <title>Analysis of 21 Apiospora genomes using comparative genomics revels a genus with tremendous synthesis potential of carbohydrate active enzymes and secondary metabolites.</title>
        <authorList>
            <person name="Sorensen T."/>
        </authorList>
    </citation>
    <scope>NUCLEOTIDE SEQUENCE [LARGE SCALE GENOMIC DNA]</scope>
    <source>
        <strain evidence="8 9">CBS 83171</strain>
    </source>
</reference>
<evidence type="ECO:0000256" key="1">
    <source>
        <dbReference type="ARBA" id="ARBA00022723"/>
    </source>
</evidence>
<keyword evidence="1" id="KW-0479">Metal-binding</keyword>